<dbReference type="PROSITE" id="PS51462">
    <property type="entry name" value="NUDIX"/>
    <property type="match status" value="1"/>
</dbReference>
<evidence type="ECO:0000313" key="9">
    <source>
        <dbReference type="Proteomes" id="UP000179059"/>
    </source>
</evidence>
<dbReference type="InterPro" id="IPR000086">
    <property type="entry name" value="NUDIX_hydrolase_dom"/>
</dbReference>
<dbReference type="PANTHER" id="PTHR21340:SF0">
    <property type="entry name" value="BIS(5'-NUCLEOSYL)-TETRAPHOSPHATASE [ASYMMETRICAL]"/>
    <property type="match status" value="1"/>
</dbReference>
<dbReference type="Pfam" id="PF00293">
    <property type="entry name" value="NUDIX"/>
    <property type="match status" value="1"/>
</dbReference>
<feature type="domain" description="Nudix hydrolase" evidence="7">
    <location>
        <begin position="22"/>
        <end position="156"/>
    </location>
</feature>
<dbReference type="GO" id="GO:0006754">
    <property type="term" value="P:ATP biosynthetic process"/>
    <property type="evidence" value="ECO:0007669"/>
    <property type="project" value="TreeGrafter"/>
</dbReference>
<proteinExistence type="inferred from homology"/>
<organism evidence="8 9">
    <name type="scientific">Candidatus Liptonbacteria bacterium RIFCSPHIGHO2_01_FULL_57_28</name>
    <dbReference type="NCBI Taxonomy" id="1798647"/>
    <lineage>
        <taxon>Bacteria</taxon>
        <taxon>Candidatus Liptoniibacteriota</taxon>
    </lineage>
</organism>
<dbReference type="SUPFAM" id="SSF55811">
    <property type="entry name" value="Nudix"/>
    <property type="match status" value="1"/>
</dbReference>
<dbReference type="AlphaFoldDB" id="A0A1G2CDF4"/>
<feature type="region of interest" description="Disordered" evidence="6">
    <location>
        <begin position="153"/>
        <end position="195"/>
    </location>
</feature>
<sequence length="195" mass="22475">MSQTTNKDALPENTKGIPKDAQKEISAGFIVFRRTKEGLLFLVLYHRGAYWNFPKGKIEKEERSFEAALRETREETGLTSRDLRVMRDFKTREQFAFRRSSQKVFKVVIFYLAETRNAQVRISDRSHQGYGWFPYREASRILGKYEESQKVLKEANDFISGKGPRRHGPHPQRPNPHVQAGGHPGGPAERGSRGR</sequence>
<dbReference type="CDD" id="cd03428">
    <property type="entry name" value="NUDIX_Ap4A_Nudt2"/>
    <property type="match status" value="1"/>
</dbReference>
<keyword evidence="3" id="KW-0547">Nucleotide-binding</keyword>
<evidence type="ECO:0000256" key="3">
    <source>
        <dbReference type="ARBA" id="ARBA00022741"/>
    </source>
</evidence>
<dbReference type="Gene3D" id="3.90.79.10">
    <property type="entry name" value="Nucleoside Triphosphate Pyrophosphohydrolase"/>
    <property type="match status" value="1"/>
</dbReference>
<dbReference type="InterPro" id="IPR020084">
    <property type="entry name" value="NUDIX_hydrolase_CS"/>
</dbReference>
<evidence type="ECO:0000256" key="4">
    <source>
        <dbReference type="ARBA" id="ARBA00022801"/>
    </source>
</evidence>
<evidence type="ECO:0000313" key="8">
    <source>
        <dbReference type="EMBL" id="OGY98789.1"/>
    </source>
</evidence>
<reference evidence="8 9" key="1">
    <citation type="journal article" date="2016" name="Nat. Commun.">
        <title>Thousands of microbial genomes shed light on interconnected biogeochemical processes in an aquifer system.</title>
        <authorList>
            <person name="Anantharaman K."/>
            <person name="Brown C.T."/>
            <person name="Hug L.A."/>
            <person name="Sharon I."/>
            <person name="Castelle C.J."/>
            <person name="Probst A.J."/>
            <person name="Thomas B.C."/>
            <person name="Singh A."/>
            <person name="Wilkins M.J."/>
            <person name="Karaoz U."/>
            <person name="Brodie E.L."/>
            <person name="Williams K.H."/>
            <person name="Hubbard S.S."/>
            <person name="Banfield J.F."/>
        </authorList>
    </citation>
    <scope>NUCLEOTIDE SEQUENCE [LARGE SCALE GENOMIC DNA]</scope>
</reference>
<evidence type="ECO:0000256" key="1">
    <source>
        <dbReference type="ARBA" id="ARBA00005582"/>
    </source>
</evidence>
<protein>
    <recommendedName>
        <fullName evidence="2">Bis(5'-nucleosyl)-tetraphosphatase [asymmetrical]</fullName>
    </recommendedName>
    <alternativeName>
        <fullName evidence="5">Diadenosine 5',5'''-P1,P4-tetraphosphate asymmetrical hydrolase</fullName>
    </alternativeName>
</protein>
<dbReference type="Proteomes" id="UP000179059">
    <property type="component" value="Unassembled WGS sequence"/>
</dbReference>
<dbReference type="PANTHER" id="PTHR21340">
    <property type="entry name" value="DIADENOSINE 5,5-P1,P4-TETRAPHOSPHATE PYROPHOSPHOHYDROLASE MUTT"/>
    <property type="match status" value="1"/>
</dbReference>
<dbReference type="InterPro" id="IPR051325">
    <property type="entry name" value="Nudix_hydrolase_domain"/>
</dbReference>
<keyword evidence="4" id="KW-0378">Hydrolase</keyword>
<dbReference type="EMBL" id="MHKX01000002">
    <property type="protein sequence ID" value="OGY98789.1"/>
    <property type="molecule type" value="Genomic_DNA"/>
</dbReference>
<gene>
    <name evidence="8" type="ORF">A2855_00710</name>
</gene>
<dbReference type="GO" id="GO:0000166">
    <property type="term" value="F:nucleotide binding"/>
    <property type="evidence" value="ECO:0007669"/>
    <property type="project" value="UniProtKB-KW"/>
</dbReference>
<evidence type="ECO:0000256" key="5">
    <source>
        <dbReference type="ARBA" id="ARBA00032644"/>
    </source>
</evidence>
<name>A0A1G2CDF4_9BACT</name>
<evidence type="ECO:0000256" key="2">
    <source>
        <dbReference type="ARBA" id="ARBA00018911"/>
    </source>
</evidence>
<evidence type="ECO:0000256" key="6">
    <source>
        <dbReference type="SAM" id="MobiDB-lite"/>
    </source>
</evidence>
<accession>A0A1G2CDF4</accession>
<comment type="caution">
    <text evidence="8">The sequence shown here is derived from an EMBL/GenBank/DDBJ whole genome shotgun (WGS) entry which is preliminary data.</text>
</comment>
<dbReference type="InterPro" id="IPR015797">
    <property type="entry name" value="NUDIX_hydrolase-like_dom_sf"/>
</dbReference>
<dbReference type="InterPro" id="IPR003565">
    <property type="entry name" value="Tetra_PHTase"/>
</dbReference>
<dbReference type="PROSITE" id="PS00893">
    <property type="entry name" value="NUDIX_BOX"/>
    <property type="match status" value="1"/>
</dbReference>
<dbReference type="STRING" id="1798647.A2855_00710"/>
<evidence type="ECO:0000259" key="7">
    <source>
        <dbReference type="PROSITE" id="PS51462"/>
    </source>
</evidence>
<comment type="similarity">
    <text evidence="1">Belongs to the Nudix hydrolase family.</text>
</comment>
<dbReference type="GO" id="GO:0004081">
    <property type="term" value="F:bis(5'-nucleosyl)-tetraphosphatase (asymmetrical) activity"/>
    <property type="evidence" value="ECO:0007669"/>
    <property type="project" value="TreeGrafter"/>
</dbReference>
<dbReference type="GO" id="GO:0006167">
    <property type="term" value="P:AMP biosynthetic process"/>
    <property type="evidence" value="ECO:0007669"/>
    <property type="project" value="TreeGrafter"/>
</dbReference>